<dbReference type="Gene3D" id="2.60.40.420">
    <property type="entry name" value="Cupredoxins - blue copper proteins"/>
    <property type="match status" value="1"/>
</dbReference>
<feature type="compositionally biased region" description="Low complexity" evidence="1">
    <location>
        <begin position="29"/>
        <end position="61"/>
    </location>
</feature>
<organism evidence="3 4">
    <name type="scientific">Candidatus Sungiibacteriota bacterium</name>
    <dbReference type="NCBI Taxonomy" id="2750080"/>
    <lineage>
        <taxon>Bacteria</taxon>
        <taxon>Candidatus Sungiibacteriota</taxon>
    </lineage>
</organism>
<dbReference type="PANTHER" id="PTHR36507:SF1">
    <property type="entry name" value="BLL1555 PROTEIN"/>
    <property type="match status" value="1"/>
</dbReference>
<dbReference type="InterPro" id="IPR052721">
    <property type="entry name" value="ET_Amicyanin"/>
</dbReference>
<evidence type="ECO:0000256" key="1">
    <source>
        <dbReference type="SAM" id="MobiDB-lite"/>
    </source>
</evidence>
<keyword evidence="2" id="KW-1133">Transmembrane helix</keyword>
<feature type="transmembrane region" description="Helical" evidence="2">
    <location>
        <begin position="7"/>
        <end position="25"/>
    </location>
</feature>
<keyword evidence="2" id="KW-0472">Membrane</keyword>
<feature type="region of interest" description="Disordered" evidence="1">
    <location>
        <begin position="29"/>
        <end position="66"/>
    </location>
</feature>
<evidence type="ECO:0000313" key="4">
    <source>
        <dbReference type="Proteomes" id="UP000756703"/>
    </source>
</evidence>
<evidence type="ECO:0008006" key="5">
    <source>
        <dbReference type="Google" id="ProtNLM"/>
    </source>
</evidence>
<dbReference type="Proteomes" id="UP000756703">
    <property type="component" value="Unassembled WGS sequence"/>
</dbReference>
<dbReference type="PANTHER" id="PTHR36507">
    <property type="entry name" value="BLL1555 PROTEIN"/>
    <property type="match status" value="1"/>
</dbReference>
<dbReference type="EMBL" id="JACQMI010000005">
    <property type="protein sequence ID" value="MBI4132674.1"/>
    <property type="molecule type" value="Genomic_DNA"/>
</dbReference>
<keyword evidence="2" id="KW-0812">Transmembrane</keyword>
<accession>A0A933DTH5</accession>
<protein>
    <recommendedName>
        <fullName evidence="5">EfeO-type cupredoxin-like domain-containing protein</fullName>
    </recommendedName>
</protein>
<sequence length="156" mass="16974">MKFNPKTTIAIIVLLVVIGGAYLLLRGRTSTPSPTPSTPGAAPSETSAPASESKATPPTSAKRTPKTYRILMTPTGFEPSNLTINTGDTVTFFNNDQRLRWPASGMHPTHQICPGFDALRFIPRGESYSFTFKTAKECPFHDHLLPTLFGKITVLP</sequence>
<reference evidence="3" key="1">
    <citation type="submission" date="2020-07" db="EMBL/GenBank/DDBJ databases">
        <title>Huge and variable diversity of episymbiotic CPR bacteria and DPANN archaea in groundwater ecosystems.</title>
        <authorList>
            <person name="He C.Y."/>
            <person name="Keren R."/>
            <person name="Whittaker M."/>
            <person name="Farag I.F."/>
            <person name="Doudna J."/>
            <person name="Cate J.H.D."/>
            <person name="Banfield J.F."/>
        </authorList>
    </citation>
    <scope>NUCLEOTIDE SEQUENCE</scope>
    <source>
        <strain evidence="3">NC_groundwater_1225_Ag_S-0.1um_56_177</strain>
    </source>
</reference>
<evidence type="ECO:0000256" key="2">
    <source>
        <dbReference type="SAM" id="Phobius"/>
    </source>
</evidence>
<name>A0A933DTH5_9BACT</name>
<comment type="caution">
    <text evidence="3">The sequence shown here is derived from an EMBL/GenBank/DDBJ whole genome shotgun (WGS) entry which is preliminary data.</text>
</comment>
<dbReference type="InterPro" id="IPR008972">
    <property type="entry name" value="Cupredoxin"/>
</dbReference>
<dbReference type="AlphaFoldDB" id="A0A933DTH5"/>
<evidence type="ECO:0000313" key="3">
    <source>
        <dbReference type="EMBL" id="MBI4132674.1"/>
    </source>
</evidence>
<gene>
    <name evidence="3" type="ORF">HY473_01055</name>
</gene>
<proteinExistence type="predicted"/>
<dbReference type="SUPFAM" id="SSF49503">
    <property type="entry name" value="Cupredoxins"/>
    <property type="match status" value="1"/>
</dbReference>